<evidence type="ECO:0000313" key="1">
    <source>
        <dbReference type="EMBL" id="CAG8456813.1"/>
    </source>
</evidence>
<evidence type="ECO:0000313" key="2">
    <source>
        <dbReference type="Proteomes" id="UP000789901"/>
    </source>
</evidence>
<dbReference type="Proteomes" id="UP000789901">
    <property type="component" value="Unassembled WGS sequence"/>
</dbReference>
<name>A0ABM8VVG4_GIGMA</name>
<sequence>MAKKNNVFEEIQELIQQIKNEYEEGVDFKDLTIKGEGEEKGCEVGCLNIISHRLKNFCRKRFNFPAGVNDHLDYARMIENEILSLSPIKSLWNEEKKIPTTFGITQEKKNRKIVRFVDGYSMKFSKPFALVHFHPECAEKYFADKEQPNESSSRIKEKILRNLDKISLDPTGYLANAEIVKGDIEKDYDGEEKQSELQAKIRQVEIEGEEINLLFGLKYKDRQAIKQAIIAEIKQNPQD</sequence>
<accession>A0ABM8VVG4</accession>
<reference evidence="1 2" key="1">
    <citation type="submission" date="2021-06" db="EMBL/GenBank/DDBJ databases">
        <authorList>
            <person name="Kallberg Y."/>
            <person name="Tangrot J."/>
            <person name="Rosling A."/>
        </authorList>
    </citation>
    <scope>NUCLEOTIDE SEQUENCE [LARGE SCALE GENOMIC DNA]</scope>
    <source>
        <strain evidence="1 2">120-4 pot B 10/14</strain>
    </source>
</reference>
<comment type="caution">
    <text evidence="1">The sequence shown here is derived from an EMBL/GenBank/DDBJ whole genome shotgun (WGS) entry which is preliminary data.</text>
</comment>
<organism evidence="1 2">
    <name type="scientific">Gigaspora margarita</name>
    <dbReference type="NCBI Taxonomy" id="4874"/>
    <lineage>
        <taxon>Eukaryota</taxon>
        <taxon>Fungi</taxon>
        <taxon>Fungi incertae sedis</taxon>
        <taxon>Mucoromycota</taxon>
        <taxon>Glomeromycotina</taxon>
        <taxon>Glomeromycetes</taxon>
        <taxon>Diversisporales</taxon>
        <taxon>Gigasporaceae</taxon>
        <taxon>Gigaspora</taxon>
    </lineage>
</organism>
<gene>
    <name evidence="1" type="ORF">GMARGA_LOCUS100</name>
</gene>
<proteinExistence type="predicted"/>
<protein>
    <submittedName>
        <fullName evidence="1">27248_t:CDS:1</fullName>
    </submittedName>
</protein>
<dbReference type="EMBL" id="CAJVQB010000005">
    <property type="protein sequence ID" value="CAG8456813.1"/>
    <property type="molecule type" value="Genomic_DNA"/>
</dbReference>
<keyword evidence="2" id="KW-1185">Reference proteome</keyword>